<reference evidence="2" key="1">
    <citation type="submission" date="2015-07" db="EMBL/GenBank/DDBJ databases">
        <title>MeaNS - Measles Nucleotide Surveillance Program.</title>
        <authorList>
            <person name="Tran T."/>
            <person name="Druce J."/>
        </authorList>
    </citation>
    <scope>NUCLEOTIDE SEQUENCE</scope>
    <source>
        <strain evidence="2">UCB-OBI-ISO-001</strain>
        <tissue evidence="2">Gonad</tissue>
    </source>
</reference>
<organism evidence="2">
    <name type="scientific">Octopus bimaculoides</name>
    <name type="common">California two-spotted octopus</name>
    <dbReference type="NCBI Taxonomy" id="37653"/>
    <lineage>
        <taxon>Eukaryota</taxon>
        <taxon>Metazoa</taxon>
        <taxon>Spiralia</taxon>
        <taxon>Lophotrochozoa</taxon>
        <taxon>Mollusca</taxon>
        <taxon>Cephalopoda</taxon>
        <taxon>Coleoidea</taxon>
        <taxon>Octopodiformes</taxon>
        <taxon>Octopoda</taxon>
        <taxon>Incirrata</taxon>
        <taxon>Octopodidae</taxon>
        <taxon>Octopus</taxon>
    </lineage>
</organism>
<name>A0A0L8FTS0_OCTBM</name>
<proteinExistence type="predicted"/>
<protein>
    <submittedName>
        <fullName evidence="2">Uncharacterized protein</fullName>
    </submittedName>
</protein>
<dbReference type="OrthoDB" id="420380at2759"/>
<evidence type="ECO:0000313" key="2">
    <source>
        <dbReference type="EMBL" id="KOF68033.1"/>
    </source>
</evidence>
<sequence>LTRSDIGSQDSKGTTKSSARISQSTWLPAEDKMSEVLCRRIKLITGLQTDFKLKDTNSELFQFDYMDIEAAAVGFITATNNDDDDDDDDNYDDDDKDNDCVDDDDDEDNNDEDDDDGDDDNKNEDDD</sequence>
<accession>A0A0L8FTS0</accession>
<feature type="region of interest" description="Disordered" evidence="1">
    <location>
        <begin position="1"/>
        <end position="28"/>
    </location>
</feature>
<gene>
    <name evidence="2" type="ORF">OCBIM_22008291mg</name>
</gene>
<feature type="non-terminal residue" evidence="2">
    <location>
        <position position="1"/>
    </location>
</feature>
<feature type="compositionally biased region" description="Polar residues" evidence="1">
    <location>
        <begin position="1"/>
        <end position="26"/>
    </location>
</feature>
<dbReference type="AlphaFoldDB" id="A0A0L8FTS0"/>
<evidence type="ECO:0000256" key="1">
    <source>
        <dbReference type="SAM" id="MobiDB-lite"/>
    </source>
</evidence>
<dbReference type="EMBL" id="KQ426610">
    <property type="protein sequence ID" value="KOF68033.1"/>
    <property type="molecule type" value="Genomic_DNA"/>
</dbReference>
<feature type="compositionally biased region" description="Acidic residues" evidence="1">
    <location>
        <begin position="81"/>
        <end position="127"/>
    </location>
</feature>
<feature type="region of interest" description="Disordered" evidence="1">
    <location>
        <begin position="78"/>
        <end position="127"/>
    </location>
</feature>